<evidence type="ECO:0000313" key="2">
    <source>
        <dbReference type="Proteomes" id="UP000266305"/>
    </source>
</evidence>
<evidence type="ECO:0000313" key="1">
    <source>
        <dbReference type="EMBL" id="RHZ92187.1"/>
    </source>
</evidence>
<dbReference type="AlphaFoldDB" id="A0AAX1UH49"/>
<name>A0AAX1UH49_CERSP</name>
<gene>
    <name evidence="1" type="ORF">D1114_18350</name>
</gene>
<protein>
    <submittedName>
        <fullName evidence="1">Adenosylcobinamide amidohydrolase</fullName>
    </submittedName>
</protein>
<comment type="caution">
    <text evidence="1">The sequence shown here is derived from an EMBL/GenBank/DDBJ whole genome shotgun (WGS) entry which is preliminary data.</text>
</comment>
<reference evidence="1 2" key="1">
    <citation type="submission" date="2018-08" db="EMBL/GenBank/DDBJ databases">
        <title>Draft genome sequence of Rhodobacter sphaeroides FY.</title>
        <authorList>
            <person name="Rayyan A."/>
            <person name="Meyer T.E."/>
            <person name="Kyndt J.A."/>
        </authorList>
    </citation>
    <scope>NUCLEOTIDE SEQUENCE [LARGE SCALE GENOMIC DNA]</scope>
    <source>
        <strain evidence="1 2">FY</strain>
    </source>
</reference>
<dbReference type="EMBL" id="QWGP01000026">
    <property type="protein sequence ID" value="RHZ92187.1"/>
    <property type="molecule type" value="Genomic_DNA"/>
</dbReference>
<accession>A0AAX1UH49</accession>
<proteinExistence type="predicted"/>
<dbReference type="PANTHER" id="PTHR35336:SF5">
    <property type="entry name" value="ADENOSYLCOBINAMIDE AMIDOHYDROLASE"/>
    <property type="match status" value="1"/>
</dbReference>
<dbReference type="InterPro" id="IPR002808">
    <property type="entry name" value="AdoCbi_amidolase"/>
</dbReference>
<sequence length="219" mass="22773">MIEVALERPWLVARLPGPMRVLSWAPHRPGLVVADRVVWREVRDVDLGPGFDAERWLAAEMAGRDLGAAVGMLTSRTLDRHHLAEASAEGLRAACLATVGLGNAEAVGRRLVPERALGTINLLVTVEAELSEAAQLEALSIAVEARTASVLEAGLVLPTGRATGTGTDCVALACHPGAGRYAGLHTAAGEAIGAAVCAAVGLGSRIWMQERRAQAGRAG</sequence>
<dbReference type="Proteomes" id="UP000266305">
    <property type="component" value="Unassembled WGS sequence"/>
</dbReference>
<dbReference type="Pfam" id="PF01955">
    <property type="entry name" value="CbiZ"/>
    <property type="match status" value="1"/>
</dbReference>
<organism evidence="1 2">
    <name type="scientific">Cereibacter sphaeroides</name>
    <name type="common">Rhodobacter sphaeroides</name>
    <dbReference type="NCBI Taxonomy" id="1063"/>
    <lineage>
        <taxon>Bacteria</taxon>
        <taxon>Pseudomonadati</taxon>
        <taxon>Pseudomonadota</taxon>
        <taxon>Alphaproteobacteria</taxon>
        <taxon>Rhodobacterales</taxon>
        <taxon>Paracoccaceae</taxon>
        <taxon>Cereibacter</taxon>
    </lineage>
</organism>
<dbReference type="PANTHER" id="PTHR35336">
    <property type="entry name" value="ADENOSYLCOBINAMIDE AMIDOHYDROLASE"/>
    <property type="match status" value="1"/>
</dbReference>
<dbReference type="RefSeq" id="WP_119001011.1">
    <property type="nucleotide sequence ID" value="NZ_QWGP01000026.1"/>
</dbReference>
<dbReference type="InterPro" id="IPR052209">
    <property type="entry name" value="CbiZ"/>
</dbReference>